<dbReference type="GO" id="GO:0008237">
    <property type="term" value="F:metallopeptidase activity"/>
    <property type="evidence" value="ECO:0007669"/>
    <property type="project" value="UniProtKB-KW"/>
</dbReference>
<reference evidence="3" key="2">
    <citation type="journal article" date="2024" name="Antonie Van Leeuwenhoek">
        <title>Roseihalotalea indica gen. nov., sp. nov., a halophilic Bacteroidetes from mesopelagic Southwest Indian Ocean with higher carbohydrate metabolic potential.</title>
        <authorList>
            <person name="Chen B."/>
            <person name="Zhang M."/>
            <person name="Lin D."/>
            <person name="Ye J."/>
            <person name="Tang K."/>
        </authorList>
    </citation>
    <scope>NUCLEOTIDE SEQUENCE</scope>
    <source>
        <strain evidence="3">TK19036</strain>
    </source>
</reference>
<feature type="transmembrane region" description="Helical" evidence="1">
    <location>
        <begin position="161"/>
        <end position="182"/>
    </location>
</feature>
<dbReference type="GO" id="GO:0080120">
    <property type="term" value="P:CAAX-box protein maturation"/>
    <property type="evidence" value="ECO:0007669"/>
    <property type="project" value="UniProtKB-ARBA"/>
</dbReference>
<evidence type="ECO:0000256" key="1">
    <source>
        <dbReference type="SAM" id="Phobius"/>
    </source>
</evidence>
<reference evidence="3" key="1">
    <citation type="journal article" date="2023" name="Comput. Struct. Biotechnol. J.">
        <title>Discovery of a novel marine Bacteroidetes with a rich repertoire of carbohydrate-active enzymes.</title>
        <authorList>
            <person name="Chen B."/>
            <person name="Liu G."/>
            <person name="Chen Q."/>
            <person name="Wang H."/>
            <person name="Liu L."/>
            <person name="Tang K."/>
        </authorList>
    </citation>
    <scope>NUCLEOTIDE SEQUENCE</scope>
    <source>
        <strain evidence="3">TK19036</strain>
    </source>
</reference>
<sequence>MNNTELSFAWKPEFAAPVISILMLTVGFVTFWFLSESKQARQWIVDKWAHPASSVNWVLYQKFLGVLFLGVIPISIALIFLPFTVSEYGLNFQNTGVSLLWILGIASVVFPININAAKRPDNLAYYPMMRVQQWDTRLILLNALATISYLFSYELMFRGILLTACVSGLGVWPAIAINIALYSTTHLPKGPAETIGAIPFGLLMCYITLTTGTIWVAVVVHVILSLSNDYLAVYYNPEMKFTRR</sequence>
<proteinExistence type="predicted"/>
<keyword evidence="1" id="KW-0472">Membrane</keyword>
<organism evidence="3">
    <name type="scientific">Roseihalotalea indica</name>
    <dbReference type="NCBI Taxonomy" id="2867963"/>
    <lineage>
        <taxon>Bacteria</taxon>
        <taxon>Pseudomonadati</taxon>
        <taxon>Bacteroidota</taxon>
        <taxon>Cytophagia</taxon>
        <taxon>Cytophagales</taxon>
        <taxon>Catalimonadaceae</taxon>
        <taxon>Roseihalotalea</taxon>
    </lineage>
</organism>
<dbReference type="EMBL" id="CP120682">
    <property type="protein sequence ID" value="WKN36399.1"/>
    <property type="molecule type" value="Genomic_DNA"/>
</dbReference>
<feature type="transmembrane region" description="Helical" evidence="1">
    <location>
        <begin position="63"/>
        <end position="85"/>
    </location>
</feature>
<dbReference type="Pfam" id="PF02517">
    <property type="entry name" value="Rce1-like"/>
    <property type="match status" value="1"/>
</dbReference>
<keyword evidence="3" id="KW-0482">Metalloprotease</keyword>
<keyword evidence="1" id="KW-0812">Transmembrane</keyword>
<evidence type="ECO:0000313" key="3">
    <source>
        <dbReference type="EMBL" id="WKN36399.1"/>
    </source>
</evidence>
<protein>
    <submittedName>
        <fullName evidence="3">CPBP family intramembrane metalloprotease</fullName>
    </submittedName>
</protein>
<dbReference type="InterPro" id="IPR003675">
    <property type="entry name" value="Rce1/LyrA-like_dom"/>
</dbReference>
<keyword evidence="3" id="KW-0378">Hydrolase</keyword>
<feature type="transmembrane region" description="Helical" evidence="1">
    <location>
        <begin position="97"/>
        <end position="117"/>
    </location>
</feature>
<feature type="transmembrane region" description="Helical" evidence="1">
    <location>
        <begin position="14"/>
        <end position="34"/>
    </location>
</feature>
<accession>A0AA49JG20</accession>
<name>A0AA49JG20_9BACT</name>
<evidence type="ECO:0000259" key="2">
    <source>
        <dbReference type="Pfam" id="PF02517"/>
    </source>
</evidence>
<gene>
    <name evidence="3" type="ORF">K4G66_28980</name>
</gene>
<keyword evidence="3" id="KW-0645">Protease</keyword>
<feature type="domain" description="CAAX prenyl protease 2/Lysostaphin resistance protein A-like" evidence="2">
    <location>
        <begin position="143"/>
        <end position="224"/>
    </location>
</feature>
<feature type="transmembrane region" description="Helical" evidence="1">
    <location>
        <begin position="138"/>
        <end position="155"/>
    </location>
</feature>
<dbReference type="GO" id="GO:0004175">
    <property type="term" value="F:endopeptidase activity"/>
    <property type="evidence" value="ECO:0007669"/>
    <property type="project" value="UniProtKB-ARBA"/>
</dbReference>
<keyword evidence="1" id="KW-1133">Transmembrane helix</keyword>
<dbReference type="AlphaFoldDB" id="A0AA49JG20"/>
<feature type="transmembrane region" description="Helical" evidence="1">
    <location>
        <begin position="203"/>
        <end position="224"/>
    </location>
</feature>